<dbReference type="EMBL" id="HBGK01039586">
    <property type="protein sequence ID" value="CAD9298772.1"/>
    <property type="molecule type" value="Transcribed_RNA"/>
</dbReference>
<feature type="transmembrane region" description="Helical" evidence="1">
    <location>
        <begin position="39"/>
        <end position="57"/>
    </location>
</feature>
<feature type="transmembrane region" description="Helical" evidence="1">
    <location>
        <begin position="69"/>
        <end position="88"/>
    </location>
</feature>
<sequence length="103" mass="11669">MCTLGVNGITYHLDNAQQLSATVTHYFGSTRNVGYALAIWWYFTVVAHVVEASYAVYRALATLKLKKSALSWSVMVFFCGFPVMNRLAEFLQVHSKQMVKKNK</sequence>
<name>A0A7S1VG41_9STRA</name>
<gene>
    <name evidence="2" type="ORF">GOCE00092_LOCUS20624</name>
</gene>
<keyword evidence="1" id="KW-0472">Membrane</keyword>
<organism evidence="2">
    <name type="scientific">Grammatophora oceanica</name>
    <dbReference type="NCBI Taxonomy" id="210454"/>
    <lineage>
        <taxon>Eukaryota</taxon>
        <taxon>Sar</taxon>
        <taxon>Stramenopiles</taxon>
        <taxon>Ochrophyta</taxon>
        <taxon>Bacillariophyta</taxon>
        <taxon>Fragilariophyceae</taxon>
        <taxon>Fragilariophycidae</taxon>
        <taxon>Rhabdonematales</taxon>
        <taxon>Grammatophoraceae</taxon>
        <taxon>Grammatophora</taxon>
    </lineage>
</organism>
<keyword evidence="1" id="KW-0812">Transmembrane</keyword>
<dbReference type="InterPro" id="IPR028110">
    <property type="entry name" value="TMEM254"/>
</dbReference>
<accession>A0A7S1VG41</accession>
<dbReference type="Pfam" id="PF14934">
    <property type="entry name" value="TMEM254"/>
    <property type="match status" value="1"/>
</dbReference>
<dbReference type="AlphaFoldDB" id="A0A7S1VG41"/>
<evidence type="ECO:0000313" key="2">
    <source>
        <dbReference type="EMBL" id="CAD9298772.1"/>
    </source>
</evidence>
<keyword evidence="1" id="KW-1133">Transmembrane helix</keyword>
<proteinExistence type="predicted"/>
<evidence type="ECO:0000256" key="1">
    <source>
        <dbReference type="SAM" id="Phobius"/>
    </source>
</evidence>
<protein>
    <submittedName>
        <fullName evidence="2">Uncharacterized protein</fullName>
    </submittedName>
</protein>
<reference evidence="2" key="1">
    <citation type="submission" date="2021-01" db="EMBL/GenBank/DDBJ databases">
        <authorList>
            <person name="Corre E."/>
            <person name="Pelletier E."/>
            <person name="Niang G."/>
            <person name="Scheremetjew M."/>
            <person name="Finn R."/>
            <person name="Kale V."/>
            <person name="Holt S."/>
            <person name="Cochrane G."/>
            <person name="Meng A."/>
            <person name="Brown T."/>
            <person name="Cohen L."/>
        </authorList>
    </citation>
    <scope>NUCLEOTIDE SEQUENCE</scope>
    <source>
        <strain evidence="2">CCMP 410</strain>
    </source>
</reference>